<dbReference type="InParanoid" id="A0A2P5B039"/>
<dbReference type="OrthoDB" id="1645289at2759"/>
<organism evidence="1 2">
    <name type="scientific">Trema orientale</name>
    <name type="common">Charcoal tree</name>
    <name type="synonym">Celtis orientalis</name>
    <dbReference type="NCBI Taxonomy" id="63057"/>
    <lineage>
        <taxon>Eukaryota</taxon>
        <taxon>Viridiplantae</taxon>
        <taxon>Streptophyta</taxon>
        <taxon>Embryophyta</taxon>
        <taxon>Tracheophyta</taxon>
        <taxon>Spermatophyta</taxon>
        <taxon>Magnoliopsida</taxon>
        <taxon>eudicotyledons</taxon>
        <taxon>Gunneridae</taxon>
        <taxon>Pentapetalae</taxon>
        <taxon>rosids</taxon>
        <taxon>fabids</taxon>
        <taxon>Rosales</taxon>
        <taxon>Cannabaceae</taxon>
        <taxon>Trema</taxon>
    </lineage>
</organism>
<dbReference type="EMBL" id="JXTC01000643">
    <property type="protein sequence ID" value="PON42144.1"/>
    <property type="molecule type" value="Genomic_DNA"/>
</dbReference>
<dbReference type="Proteomes" id="UP000237000">
    <property type="component" value="Unassembled WGS sequence"/>
</dbReference>
<gene>
    <name evidence="1" type="ORF">TorRG33x02_336450</name>
</gene>
<dbReference type="AlphaFoldDB" id="A0A2P5B039"/>
<accession>A0A2P5B039</accession>
<reference evidence="2" key="1">
    <citation type="submission" date="2016-06" db="EMBL/GenBank/DDBJ databases">
        <title>Parallel loss of symbiosis genes in relatives of nitrogen-fixing non-legume Parasponia.</title>
        <authorList>
            <person name="Van Velzen R."/>
            <person name="Holmer R."/>
            <person name="Bu F."/>
            <person name="Rutten L."/>
            <person name="Van Zeijl A."/>
            <person name="Liu W."/>
            <person name="Santuari L."/>
            <person name="Cao Q."/>
            <person name="Sharma T."/>
            <person name="Shen D."/>
            <person name="Roswanjaya Y."/>
            <person name="Wardhani T."/>
            <person name="Kalhor M.S."/>
            <person name="Jansen J."/>
            <person name="Van den Hoogen J."/>
            <person name="Gungor B."/>
            <person name="Hartog M."/>
            <person name="Hontelez J."/>
            <person name="Verver J."/>
            <person name="Yang W.-C."/>
            <person name="Schijlen E."/>
            <person name="Repin R."/>
            <person name="Schilthuizen M."/>
            <person name="Schranz E."/>
            <person name="Heidstra R."/>
            <person name="Miyata K."/>
            <person name="Fedorova E."/>
            <person name="Kohlen W."/>
            <person name="Bisseling T."/>
            <person name="Smit S."/>
            <person name="Geurts R."/>
        </authorList>
    </citation>
    <scope>NUCLEOTIDE SEQUENCE [LARGE SCALE GENOMIC DNA]</scope>
    <source>
        <strain evidence="2">cv. RG33-2</strain>
    </source>
</reference>
<protein>
    <submittedName>
        <fullName evidence="1">Uncharacterized protein</fullName>
    </submittedName>
</protein>
<comment type="caution">
    <text evidence="1">The sequence shown here is derived from an EMBL/GenBank/DDBJ whole genome shotgun (WGS) entry which is preliminary data.</text>
</comment>
<evidence type="ECO:0000313" key="2">
    <source>
        <dbReference type="Proteomes" id="UP000237000"/>
    </source>
</evidence>
<evidence type="ECO:0000313" key="1">
    <source>
        <dbReference type="EMBL" id="PON42144.1"/>
    </source>
</evidence>
<keyword evidence="2" id="KW-1185">Reference proteome</keyword>
<name>A0A2P5B039_TREOI</name>
<sequence length="95" mass="10545">MESEFIALDKYGEEAEWLRHFLEDISDWRKVVPPISIHCESQSTIRRARVTCIMRAKRRNGSRGAKEGQLRTDGGGVTVSVSLAGCLGDDGPPSR</sequence>
<proteinExistence type="predicted"/>